<feature type="active site" description="Proton acceptor" evidence="4">
    <location>
        <position position="369"/>
    </location>
</feature>
<dbReference type="CDD" id="cd00751">
    <property type="entry name" value="thiolase"/>
    <property type="match status" value="1"/>
</dbReference>
<dbReference type="EC" id="2.3.1.9" evidence="8"/>
<dbReference type="PANTHER" id="PTHR43365:SF1">
    <property type="entry name" value="ACETYL-COA C-ACYLTRANSFERASE"/>
    <property type="match status" value="1"/>
</dbReference>
<feature type="domain" description="Thiolase N-terminal" evidence="6">
    <location>
        <begin position="5"/>
        <end position="253"/>
    </location>
</feature>
<dbReference type="RefSeq" id="WP_180893644.1">
    <property type="nucleotide sequence ID" value="NZ_JACCKD010000005.1"/>
</dbReference>
<dbReference type="InterPro" id="IPR020613">
    <property type="entry name" value="Thiolase_CS"/>
</dbReference>
<comment type="caution">
    <text evidence="8">The sequence shown here is derived from an EMBL/GenBank/DDBJ whole genome shotgun (WGS) entry which is preliminary data.</text>
</comment>
<dbReference type="NCBIfam" id="NF005865">
    <property type="entry name" value="PRK07801.1"/>
    <property type="match status" value="1"/>
</dbReference>
<keyword evidence="3 5" id="KW-0012">Acyltransferase</keyword>
<gene>
    <name evidence="8" type="ORF">H0B56_14760</name>
</gene>
<dbReference type="EMBL" id="JACCKD010000005">
    <property type="protein sequence ID" value="MBA0126809.1"/>
    <property type="molecule type" value="Genomic_DNA"/>
</dbReference>
<dbReference type="SUPFAM" id="SSF53901">
    <property type="entry name" value="Thiolase-like"/>
    <property type="match status" value="2"/>
</dbReference>
<reference evidence="8 9" key="1">
    <citation type="submission" date="2020-07" db="EMBL/GenBank/DDBJ databases">
        <title>Genome of Haloechinothrix sp.</title>
        <authorList>
            <person name="Tang S.-K."/>
            <person name="Yang L."/>
            <person name="Zhu W.-Y."/>
        </authorList>
    </citation>
    <scope>NUCLEOTIDE SEQUENCE [LARGE SCALE GENOMIC DNA]</scope>
    <source>
        <strain evidence="8 9">YIM 98757</strain>
    </source>
</reference>
<dbReference type="AlphaFoldDB" id="A0A838AC24"/>
<evidence type="ECO:0000259" key="7">
    <source>
        <dbReference type="Pfam" id="PF02803"/>
    </source>
</evidence>
<keyword evidence="9" id="KW-1185">Reference proteome</keyword>
<name>A0A838AC24_9PSEU</name>
<feature type="active site" description="Proton acceptor" evidence="4">
    <location>
        <position position="339"/>
    </location>
</feature>
<dbReference type="Pfam" id="PF00108">
    <property type="entry name" value="Thiolase_N"/>
    <property type="match status" value="1"/>
</dbReference>
<dbReference type="InterPro" id="IPR002155">
    <property type="entry name" value="Thiolase"/>
</dbReference>
<dbReference type="InterPro" id="IPR020617">
    <property type="entry name" value="Thiolase_C"/>
</dbReference>
<dbReference type="Proteomes" id="UP000582974">
    <property type="component" value="Unassembled WGS sequence"/>
</dbReference>
<dbReference type="NCBIfam" id="TIGR01930">
    <property type="entry name" value="AcCoA-C-Actrans"/>
    <property type="match status" value="1"/>
</dbReference>
<proteinExistence type="inferred from homology"/>
<evidence type="ECO:0000256" key="5">
    <source>
        <dbReference type="RuleBase" id="RU003557"/>
    </source>
</evidence>
<feature type="domain" description="Thiolase C-terminal" evidence="7">
    <location>
        <begin position="261"/>
        <end position="382"/>
    </location>
</feature>
<evidence type="ECO:0000313" key="8">
    <source>
        <dbReference type="EMBL" id="MBA0126809.1"/>
    </source>
</evidence>
<evidence type="ECO:0000313" key="9">
    <source>
        <dbReference type="Proteomes" id="UP000582974"/>
    </source>
</evidence>
<keyword evidence="2 5" id="KW-0808">Transferase</keyword>
<comment type="similarity">
    <text evidence="1 5">Belongs to the thiolase-like superfamily. Thiolase family.</text>
</comment>
<dbReference type="GO" id="GO:0003985">
    <property type="term" value="F:acetyl-CoA C-acetyltransferase activity"/>
    <property type="evidence" value="ECO:0007669"/>
    <property type="project" value="UniProtKB-EC"/>
</dbReference>
<dbReference type="PANTHER" id="PTHR43365">
    <property type="entry name" value="BLR7806 PROTEIN"/>
    <property type="match status" value="1"/>
</dbReference>
<protein>
    <submittedName>
        <fullName evidence="8">Acetyl-CoA C-acetyltransferase</fullName>
        <ecNumber evidence="8">2.3.1.9</ecNumber>
    </submittedName>
</protein>
<evidence type="ECO:0000256" key="4">
    <source>
        <dbReference type="PIRSR" id="PIRSR000429-1"/>
    </source>
</evidence>
<feature type="active site" description="Acyl-thioester intermediate" evidence="4">
    <location>
        <position position="89"/>
    </location>
</feature>
<evidence type="ECO:0000256" key="2">
    <source>
        <dbReference type="ARBA" id="ARBA00022679"/>
    </source>
</evidence>
<sequence length="384" mass="40463">MAEAFIVDAQRSPVGRRRGGLSAVHPADLGAHVIRGLVERTGVDPAAIDDVIFGCLDTIGAQAGDIARTSALAAGVPESVPGVTVDRQCGSSQQAVHFAAQAVMSGTAELVLAGGVQNMSQYPILSSFQAGEPYGASDPWTGCAGWESRYGEQEISQFRSAEMIADEYGISRPEMERFALESHRRAVRAGEDGRFDQELLPLDGVQRDEGPRADTSPDKMAELEPVVPDGRITAAVASQISDAAAAMLVASEEAVRAHGLTPRARVHHLSVLGSDPVNLLTAPIPATRRALARTGLGVDDIDLFECNEAFASVVLAWQRELGVDPERVNVNGGAIALGHPLGATGARLMTTMLHELERTGGRFGLQTMCEGGGQSNVTIIERLG</sequence>
<organism evidence="8 9">
    <name type="scientific">Haloechinothrix aidingensis</name>
    <dbReference type="NCBI Taxonomy" id="2752311"/>
    <lineage>
        <taxon>Bacteria</taxon>
        <taxon>Bacillati</taxon>
        <taxon>Actinomycetota</taxon>
        <taxon>Actinomycetes</taxon>
        <taxon>Pseudonocardiales</taxon>
        <taxon>Pseudonocardiaceae</taxon>
        <taxon>Haloechinothrix</taxon>
    </lineage>
</organism>
<accession>A0A838AC24</accession>
<dbReference type="PIRSF" id="PIRSF000429">
    <property type="entry name" value="Ac-CoA_Ac_transf"/>
    <property type="match status" value="1"/>
</dbReference>
<dbReference type="InterPro" id="IPR020616">
    <property type="entry name" value="Thiolase_N"/>
</dbReference>
<dbReference type="Pfam" id="PF02803">
    <property type="entry name" value="Thiolase_C"/>
    <property type="match status" value="1"/>
</dbReference>
<dbReference type="Gene3D" id="3.40.47.10">
    <property type="match status" value="2"/>
</dbReference>
<evidence type="ECO:0000256" key="3">
    <source>
        <dbReference type="ARBA" id="ARBA00023315"/>
    </source>
</evidence>
<evidence type="ECO:0000256" key="1">
    <source>
        <dbReference type="ARBA" id="ARBA00010982"/>
    </source>
</evidence>
<evidence type="ECO:0000259" key="6">
    <source>
        <dbReference type="Pfam" id="PF00108"/>
    </source>
</evidence>
<dbReference type="InterPro" id="IPR016039">
    <property type="entry name" value="Thiolase-like"/>
</dbReference>
<dbReference type="PROSITE" id="PS00737">
    <property type="entry name" value="THIOLASE_2"/>
    <property type="match status" value="1"/>
</dbReference>